<dbReference type="PANTHER" id="PTHR13754">
    <property type="entry name" value="METALLO-BETA-LACTAMASE SUPERFAMILY PROTEIN"/>
    <property type="match status" value="1"/>
</dbReference>
<evidence type="ECO:0000313" key="2">
    <source>
        <dbReference type="Proteomes" id="UP000799750"/>
    </source>
</evidence>
<evidence type="ECO:0000313" key="1">
    <source>
        <dbReference type="EMBL" id="KAF2501768.1"/>
    </source>
</evidence>
<proteinExistence type="predicted"/>
<dbReference type="PANTHER" id="PTHR13754:SF13">
    <property type="entry name" value="METALLO-BETA-LACTAMASE SUPERFAMILY PROTEIN (AFU_ORTHOLOGUE AFUA_3G07630)"/>
    <property type="match status" value="1"/>
</dbReference>
<organism evidence="1 2">
    <name type="scientific">Lophium mytilinum</name>
    <dbReference type="NCBI Taxonomy" id="390894"/>
    <lineage>
        <taxon>Eukaryota</taxon>
        <taxon>Fungi</taxon>
        <taxon>Dikarya</taxon>
        <taxon>Ascomycota</taxon>
        <taxon>Pezizomycotina</taxon>
        <taxon>Dothideomycetes</taxon>
        <taxon>Pleosporomycetidae</taxon>
        <taxon>Mytilinidiales</taxon>
        <taxon>Mytilinidiaceae</taxon>
        <taxon>Lophium</taxon>
    </lineage>
</organism>
<keyword evidence="2" id="KW-1185">Reference proteome</keyword>
<dbReference type="InterPro" id="IPR052926">
    <property type="entry name" value="Metallo-beta-lactamase_dom"/>
</dbReference>
<protein>
    <submittedName>
        <fullName evidence="1">Metallo-beta-lactamase superfamily protein</fullName>
    </submittedName>
</protein>
<dbReference type="SUPFAM" id="SSF56281">
    <property type="entry name" value="Metallo-hydrolase/oxidoreductase"/>
    <property type="match status" value="1"/>
</dbReference>
<dbReference type="CDD" id="cd07713">
    <property type="entry name" value="DHPS-like_MBL-fold"/>
    <property type="match status" value="1"/>
</dbReference>
<gene>
    <name evidence="1" type="ORF">BU16DRAFT_477680</name>
</gene>
<dbReference type="GO" id="GO:0016740">
    <property type="term" value="F:transferase activity"/>
    <property type="evidence" value="ECO:0007669"/>
    <property type="project" value="TreeGrafter"/>
</dbReference>
<name>A0A6A6RAE7_9PEZI</name>
<sequence>MPLTEIDSLSIVAIIDNELDPISPCQNPLVTQTGGIRELGLFSPHDAPGRGDGAKEFRMSSICCGAHGLSLMITATKGDKSHTLLFDTGPEESAWERNAKRLRCDLSTIELVHLSHWHRDHSGGMLRAIEMINEAKAASKAAPSLSSSSPLVVDLHPARPDYRGFMGPEAAVSFEADPSFTEIENAGAKVSKSDQAHTVLDDFFQISGEIPRVTPYELGLRRGIRFVSEKKAWESDEMIADERLVMVNLKGKGIVVFTGCSHAGAINASKHAVALGNGAPLYAVVGGYHLADAEPPQIQATVDAFAALDAKILMPGHCSGWRVKQEIEREMPGVLVPGFVGCKYVL</sequence>
<dbReference type="InterPro" id="IPR036866">
    <property type="entry name" value="RibonucZ/Hydroxyglut_hydro"/>
</dbReference>
<dbReference type="InterPro" id="IPR041712">
    <property type="entry name" value="DHPS-like_MBL-fold"/>
</dbReference>
<dbReference type="Proteomes" id="UP000799750">
    <property type="component" value="Unassembled WGS sequence"/>
</dbReference>
<dbReference type="OrthoDB" id="1470350at2759"/>
<accession>A0A6A6RAE7</accession>
<reference evidence="1" key="1">
    <citation type="journal article" date="2020" name="Stud. Mycol.">
        <title>101 Dothideomycetes genomes: a test case for predicting lifestyles and emergence of pathogens.</title>
        <authorList>
            <person name="Haridas S."/>
            <person name="Albert R."/>
            <person name="Binder M."/>
            <person name="Bloem J."/>
            <person name="Labutti K."/>
            <person name="Salamov A."/>
            <person name="Andreopoulos B."/>
            <person name="Baker S."/>
            <person name="Barry K."/>
            <person name="Bills G."/>
            <person name="Bluhm B."/>
            <person name="Cannon C."/>
            <person name="Castanera R."/>
            <person name="Culley D."/>
            <person name="Daum C."/>
            <person name="Ezra D."/>
            <person name="Gonzalez J."/>
            <person name="Henrissat B."/>
            <person name="Kuo A."/>
            <person name="Liang C."/>
            <person name="Lipzen A."/>
            <person name="Lutzoni F."/>
            <person name="Magnuson J."/>
            <person name="Mondo S."/>
            <person name="Nolan M."/>
            <person name="Ohm R."/>
            <person name="Pangilinan J."/>
            <person name="Park H.-J."/>
            <person name="Ramirez L."/>
            <person name="Alfaro M."/>
            <person name="Sun H."/>
            <person name="Tritt A."/>
            <person name="Yoshinaga Y."/>
            <person name="Zwiers L.-H."/>
            <person name="Turgeon B."/>
            <person name="Goodwin S."/>
            <person name="Spatafora J."/>
            <person name="Crous P."/>
            <person name="Grigoriev I."/>
        </authorList>
    </citation>
    <scope>NUCLEOTIDE SEQUENCE</scope>
    <source>
        <strain evidence="1">CBS 269.34</strain>
    </source>
</reference>
<dbReference type="EMBL" id="MU004182">
    <property type="protein sequence ID" value="KAF2501768.1"/>
    <property type="molecule type" value="Genomic_DNA"/>
</dbReference>
<dbReference type="AlphaFoldDB" id="A0A6A6RAE7"/>
<dbReference type="Gene3D" id="3.60.15.10">
    <property type="entry name" value="Ribonuclease Z/Hydroxyacylglutathione hydrolase-like"/>
    <property type="match status" value="1"/>
</dbReference>